<comment type="caution">
    <text evidence="2">The sequence shown here is derived from an EMBL/GenBank/DDBJ whole genome shotgun (WGS) entry which is preliminary data.</text>
</comment>
<proteinExistence type="predicted"/>
<dbReference type="Proteomes" id="UP000645828">
    <property type="component" value="Unassembled WGS sequence"/>
</dbReference>
<keyword evidence="3" id="KW-1185">Reference proteome</keyword>
<gene>
    <name evidence="2" type="ORF">NYPRO_LOCUS7690</name>
</gene>
<name>A0A811YG72_NYCPR</name>
<accession>A0A811YG72</accession>
<dbReference type="EMBL" id="CAJHUB010000673">
    <property type="protein sequence ID" value="CAD7674895.1"/>
    <property type="molecule type" value="Genomic_DNA"/>
</dbReference>
<protein>
    <submittedName>
        <fullName evidence="2">(raccoon dog) hypothetical protein</fullName>
    </submittedName>
</protein>
<feature type="compositionally biased region" description="Basic and acidic residues" evidence="1">
    <location>
        <begin position="1"/>
        <end position="11"/>
    </location>
</feature>
<evidence type="ECO:0000256" key="1">
    <source>
        <dbReference type="SAM" id="MobiDB-lite"/>
    </source>
</evidence>
<organism evidence="2 3">
    <name type="scientific">Nyctereutes procyonoides</name>
    <name type="common">Raccoon dog</name>
    <name type="synonym">Canis procyonoides</name>
    <dbReference type="NCBI Taxonomy" id="34880"/>
    <lineage>
        <taxon>Eukaryota</taxon>
        <taxon>Metazoa</taxon>
        <taxon>Chordata</taxon>
        <taxon>Craniata</taxon>
        <taxon>Vertebrata</taxon>
        <taxon>Euteleostomi</taxon>
        <taxon>Mammalia</taxon>
        <taxon>Eutheria</taxon>
        <taxon>Laurasiatheria</taxon>
        <taxon>Carnivora</taxon>
        <taxon>Caniformia</taxon>
        <taxon>Canidae</taxon>
        <taxon>Nyctereutes</taxon>
    </lineage>
</organism>
<dbReference type="AlphaFoldDB" id="A0A811YG72"/>
<reference evidence="2" key="1">
    <citation type="submission" date="2020-12" db="EMBL/GenBank/DDBJ databases">
        <authorList>
            <consortium name="Molecular Ecology Group"/>
        </authorList>
    </citation>
    <scope>NUCLEOTIDE SEQUENCE</scope>
    <source>
        <strain evidence="2">TBG_1078</strain>
    </source>
</reference>
<sequence>MRNYGRSREPLLRWAGSRSAGARGPPRVPEGPRGSRARETAGGAERWGARAGGGPAGAAQPGAGRGRGRPKGGACGLARGLGSHLPTGKSDPASSGRRRGSARSGAASGPRGGLAAGGGWAREVLEVILDISPILVHCFQK</sequence>
<feature type="region of interest" description="Disordered" evidence="1">
    <location>
        <begin position="1"/>
        <end position="117"/>
    </location>
</feature>
<evidence type="ECO:0000313" key="3">
    <source>
        <dbReference type="Proteomes" id="UP000645828"/>
    </source>
</evidence>
<evidence type="ECO:0000313" key="2">
    <source>
        <dbReference type="EMBL" id="CAD7674895.1"/>
    </source>
</evidence>